<evidence type="ECO:0000256" key="9">
    <source>
        <dbReference type="ARBA" id="ARBA00022824"/>
    </source>
</evidence>
<dbReference type="GeneID" id="105267612"/>
<dbReference type="KEGG" id="fas:105267612"/>
<keyword evidence="8 14" id="KW-0812">Transmembrane</keyword>
<keyword evidence="11 14" id="KW-0472">Membrane</keyword>
<evidence type="ECO:0000256" key="7">
    <source>
        <dbReference type="ARBA" id="ARBA00022679"/>
    </source>
</evidence>
<reference evidence="18" key="2">
    <citation type="submission" date="2025-04" db="UniProtKB">
        <authorList>
            <consortium name="RefSeq"/>
        </authorList>
    </citation>
    <scope>IDENTIFICATION</scope>
    <source>
        <strain evidence="18">USDA-PBARC FA_bdor</strain>
        <tissue evidence="18">Whole organism</tissue>
    </source>
</reference>
<evidence type="ECO:0000256" key="3">
    <source>
        <dbReference type="ARBA" id="ARBA00010600"/>
    </source>
</evidence>
<accession>A0A9R1T925</accession>
<dbReference type="EMBL" id="GBYB01006013">
    <property type="protein sequence ID" value="JAG75780.1"/>
    <property type="molecule type" value="Transcribed_RNA"/>
</dbReference>
<dbReference type="GO" id="GO:0005789">
    <property type="term" value="C:endoplasmic reticulum membrane"/>
    <property type="evidence" value="ECO:0007669"/>
    <property type="project" value="UniProtKB-SubCell"/>
</dbReference>
<organism evidence="16">
    <name type="scientific">Fopius arisanus</name>
    <dbReference type="NCBI Taxonomy" id="64838"/>
    <lineage>
        <taxon>Eukaryota</taxon>
        <taxon>Metazoa</taxon>
        <taxon>Ecdysozoa</taxon>
        <taxon>Arthropoda</taxon>
        <taxon>Hexapoda</taxon>
        <taxon>Insecta</taxon>
        <taxon>Pterygota</taxon>
        <taxon>Neoptera</taxon>
        <taxon>Endopterygota</taxon>
        <taxon>Hymenoptera</taxon>
        <taxon>Apocrita</taxon>
        <taxon>Ichneumonoidea</taxon>
        <taxon>Braconidae</taxon>
        <taxon>Opiinae</taxon>
        <taxon>Fopius</taxon>
    </lineage>
</organism>
<keyword evidence="7" id="KW-0808">Transferase</keyword>
<comment type="pathway">
    <text evidence="2">Protein modification; protein glycosylation.</text>
</comment>
<proteinExistence type="inferred from homology"/>
<evidence type="ECO:0000256" key="11">
    <source>
        <dbReference type="ARBA" id="ARBA00023136"/>
    </source>
</evidence>
<keyword evidence="10 14" id="KW-1133">Transmembrane helix</keyword>
<dbReference type="EC" id="2.4.1.256" evidence="4 14"/>
<feature type="transmembrane region" description="Helical" evidence="14">
    <location>
        <begin position="16"/>
        <end position="36"/>
    </location>
</feature>
<sequence>MGSVENSNFHLLASVVIRRSAVVLFVALSSCLFIYLNRVQPSYYIDEAFHIPQVQKYCNGTLFEWDKKITTLPGLYVLSAVLLGPIKQCTILFLRSINLILTFSNLYLTTKILSTKKWAQREENALKKFGVAFTVTIFPPLFFWFFLYYTDVLSINLVLLTFLLHQREHYRVSAYVGGLSVFVRQTNIIWVILLAGERVLMLIEAQTPRSIETLMNRGLHTTPMHAKLLWNNVVHHIRRGKVAFLKFIGEMCFNVRGHITVLVTFLIFVMVNRGIVLGDRNAHVATIHVPQLFYFSIFFAIFAWPYVLPHWRSFLQFIRKHWVLTSLSLALFTTIVHNNTLVHPYLLADNRHYVFYVWNKIMGRYYLAKYLLVPFYGFSIYGLLACLQDLKYLSKILYLVSIGIILVPQLLLEPRYFVIPYILLRLNMTEPKPWQLVLELITTAVINFLQFYIFVTKSFYWTDQEGPQRISW</sequence>
<comment type="similarity">
    <text evidence="3 14">Belongs to the ALG10 glucosyltransferase family.</text>
</comment>
<dbReference type="Pfam" id="PF04922">
    <property type="entry name" value="DIE2_ALG10"/>
    <property type="match status" value="1"/>
</dbReference>
<accession>A0A0C9PWY0</accession>
<evidence type="ECO:0000256" key="2">
    <source>
        <dbReference type="ARBA" id="ARBA00004922"/>
    </source>
</evidence>
<evidence type="ECO:0000256" key="1">
    <source>
        <dbReference type="ARBA" id="ARBA00004477"/>
    </source>
</evidence>
<evidence type="ECO:0000313" key="18">
    <source>
        <dbReference type="RefSeq" id="XP_011304882.1"/>
    </source>
</evidence>
<dbReference type="EMBL" id="GBYB01006003">
    <property type="protein sequence ID" value="JAG75770.1"/>
    <property type="molecule type" value="Transcribed_RNA"/>
</dbReference>
<feature type="transmembrane region" description="Helical" evidence="14">
    <location>
        <begin position="170"/>
        <end position="193"/>
    </location>
</feature>
<evidence type="ECO:0000256" key="10">
    <source>
        <dbReference type="ARBA" id="ARBA00022989"/>
    </source>
</evidence>
<feature type="transmembrane region" description="Helical" evidence="14">
    <location>
        <begin position="396"/>
        <end position="416"/>
    </location>
</feature>
<name>A0A0C9PWY0_9HYME</name>
<feature type="transmembrane region" description="Helical" evidence="14">
    <location>
        <begin position="129"/>
        <end position="150"/>
    </location>
</feature>
<evidence type="ECO:0000313" key="17">
    <source>
        <dbReference type="Proteomes" id="UP000694866"/>
    </source>
</evidence>
<comment type="catalytic activity">
    <reaction evidence="13">
        <text>an alpha-D-Glc-(1-&gt;3)-alpha-D-Glc-(1-&gt;3)-alpha-D-Man-(1-&gt;2)-alpha-D-Man-(1-&gt;2)-alpha-D-Man-(1-&gt;3)-[alpha-D-Man-(1-&gt;2)-alpha-D-Man-(1-&gt;3)-[alpha-D-Man-(1-&gt;2)-alpha-D-Man-(1-&gt;6)]-alpha-D-Man-(1-&gt;6)]-beta-D-Man-(1-&gt;4)-beta-D-GlcNAc-(1-&gt;4)-alpha-D-GlcNAc-diphospho-di-trans,poly-cis-dolichol + a di-trans,poly-cis-dolichyl beta-D-glucosyl phosphate = a alpha-D-Glc-(1-&gt;2)-alpha-D-Glc-(1-&gt;3)-alpha-D-Glc-(1-&gt;3)-alpha-D-Man-(1-&gt;2)-alpha-D-Man-(1-&gt;2)-alpha-D-Man-(1-&gt;3)-[alpha-D-Man-(1-&gt;2)-alpha-D-Man-(1-&gt;3)-[alpha-D-Man-(1-&gt;2)-alpha-D-Man-(1-&gt;6)]-alpha-D-Man-(1-&gt;6)]-beta-D-Man-(1-&gt;4)-beta-D-GlcNAc-(1-&gt;4)-alpha-D-GlcNAc-diphospho-di-trans,poly-cis-dolichol + a di-trans,poly-cis-dolichyl phosphate + H(+)</text>
        <dbReference type="Rhea" id="RHEA:29543"/>
        <dbReference type="Rhea" id="RHEA-COMP:19498"/>
        <dbReference type="Rhea" id="RHEA-COMP:19502"/>
        <dbReference type="Rhea" id="RHEA-COMP:19512"/>
        <dbReference type="Rhea" id="RHEA-COMP:19522"/>
        <dbReference type="ChEBI" id="CHEBI:15378"/>
        <dbReference type="ChEBI" id="CHEBI:57525"/>
        <dbReference type="ChEBI" id="CHEBI:57683"/>
        <dbReference type="ChEBI" id="CHEBI:132522"/>
        <dbReference type="ChEBI" id="CHEBI:132523"/>
        <dbReference type="EC" id="2.4.1.256"/>
    </reaction>
    <physiologicalReaction direction="left-to-right" evidence="13">
        <dbReference type="Rhea" id="RHEA:29544"/>
    </physiologicalReaction>
</comment>
<dbReference type="Proteomes" id="UP000694866">
    <property type="component" value="Unplaced"/>
</dbReference>
<keyword evidence="9" id="KW-0256">Endoplasmic reticulum</keyword>
<dbReference type="AlphaFoldDB" id="A0A0C9PWY0"/>
<evidence type="ECO:0000313" key="16">
    <source>
        <dbReference type="EMBL" id="JAG75780.1"/>
    </source>
</evidence>
<evidence type="ECO:0000256" key="4">
    <source>
        <dbReference type="ARBA" id="ARBA00011967"/>
    </source>
</evidence>
<evidence type="ECO:0000256" key="14">
    <source>
        <dbReference type="PIRNR" id="PIRNR028810"/>
    </source>
</evidence>
<feature type="transmembrane region" description="Helical" evidence="14">
    <location>
        <begin position="436"/>
        <end position="455"/>
    </location>
</feature>
<evidence type="ECO:0000256" key="12">
    <source>
        <dbReference type="ARBA" id="ARBA00044727"/>
    </source>
</evidence>
<comment type="function">
    <text evidence="12">Dol-P-Glc:Glc(2)Man(9)GlcNAc(2)-PP-Dol alpha-1,2-glucosyltransferase that operates in the biosynthetic pathway of dolichol-linked oligosaccharides, the glycan precursors employed in protein asparagine (N)-glycosylation. The assembly of dolichol-linked oligosaccharides begins on the cytosolic side of the endoplasmic reticulum membrane and finishes in its lumen. The sequential addition of sugars to dolichol pyrophosphate produces dolichol-linked oligosaccharides containing fourteen sugars, including two GlcNAcs, nine mannoses and three glucoses. Once assembled, the oligosaccharide is transferred from the lipid to nascent proteins by oligosaccharyltransferases. In the lumen of the endoplasmic reticulum, adds the third and last glucose residue from dolichyl phosphate glucose (Dol-P-Glc) onto the lipid-linked oligosaccharide intermediate Glc(2)Man(9)GlcNAc(2)-PP-Dol to produce Glc(3)Man(9)GlcNAc(2)-PP-Dol.</text>
</comment>
<feature type="transmembrane region" description="Helical" evidence="14">
    <location>
        <begin position="366"/>
        <end position="384"/>
    </location>
</feature>
<dbReference type="PANTHER" id="PTHR12989">
    <property type="entry name" value="ALPHA-1,2-GLUCOSYLTRANSFERASE ALG10"/>
    <property type="match status" value="1"/>
</dbReference>
<keyword evidence="17" id="KW-1185">Reference proteome</keyword>
<dbReference type="GO" id="GO:0006488">
    <property type="term" value="P:dolichol-linked oligosaccharide biosynthetic process"/>
    <property type="evidence" value="ECO:0007669"/>
    <property type="project" value="UniProtKB-UniRule"/>
</dbReference>
<keyword evidence="6 14" id="KW-0328">Glycosyltransferase</keyword>
<comment type="subcellular location">
    <subcellularLocation>
        <location evidence="1">Endoplasmic reticulum membrane</location>
        <topology evidence="1">Multi-pass membrane protein</topology>
    </subcellularLocation>
</comment>
<feature type="transmembrane region" description="Helical" evidence="14">
    <location>
        <begin position="92"/>
        <end position="108"/>
    </location>
</feature>
<evidence type="ECO:0000256" key="5">
    <source>
        <dbReference type="ARBA" id="ARBA00018512"/>
    </source>
</evidence>
<feature type="transmembrane region" description="Helical" evidence="14">
    <location>
        <begin position="321"/>
        <end position="346"/>
    </location>
</feature>
<feature type="transmembrane region" description="Helical" evidence="14">
    <location>
        <begin position="247"/>
        <end position="271"/>
    </location>
</feature>
<dbReference type="PIRSF" id="PIRSF028810">
    <property type="entry name" value="Alpha1_2_glucosyltferase_Alg10"/>
    <property type="match status" value="1"/>
</dbReference>
<protein>
    <recommendedName>
        <fullName evidence="5 14">Dol-P-Glc:Glc(2)Man(9)GlcNAc(2)-PP-Dol alpha-1,2-glucosyltransferase</fullName>
        <ecNumber evidence="4 14">2.4.1.256</ecNumber>
    </recommendedName>
</protein>
<feature type="transmembrane region" description="Helical" evidence="14">
    <location>
        <begin position="291"/>
        <end position="309"/>
    </location>
</feature>
<dbReference type="InterPro" id="IPR016900">
    <property type="entry name" value="Alg10"/>
</dbReference>
<evidence type="ECO:0000256" key="13">
    <source>
        <dbReference type="ARBA" id="ARBA00048064"/>
    </source>
</evidence>
<dbReference type="OrthoDB" id="4769at2759"/>
<evidence type="ECO:0000313" key="15">
    <source>
        <dbReference type="EMBL" id="JAG75770.1"/>
    </source>
</evidence>
<reference evidence="16" key="1">
    <citation type="submission" date="2015-01" db="EMBL/GenBank/DDBJ databases">
        <title>Transcriptome Assembly of Fopius arisanus.</title>
        <authorList>
            <person name="Geib S."/>
        </authorList>
    </citation>
    <scope>NUCLEOTIDE SEQUENCE</scope>
</reference>
<dbReference type="PANTHER" id="PTHR12989:SF10">
    <property type="entry name" value="DOL-P-GLC:GLC(2)MAN(9)GLCNAC(2)-PP-DOL ALPHA-1,2-GLUCOSYLTRANSFERASE-RELATED"/>
    <property type="match status" value="1"/>
</dbReference>
<dbReference type="CTD" id="84920"/>
<evidence type="ECO:0000256" key="8">
    <source>
        <dbReference type="ARBA" id="ARBA00022692"/>
    </source>
</evidence>
<evidence type="ECO:0000256" key="6">
    <source>
        <dbReference type="ARBA" id="ARBA00022676"/>
    </source>
</evidence>
<dbReference type="RefSeq" id="XP_011304882.1">
    <property type="nucleotide sequence ID" value="XM_011306580.1"/>
</dbReference>
<gene>
    <name evidence="16" type="primary">Alg10_1</name>
    <name evidence="18" type="synonym">Alg10</name>
    <name evidence="15" type="synonym">Alg10_0</name>
    <name evidence="15" type="ORF">g.37863</name>
    <name evidence="16" type="ORF">g.37865</name>
</gene>
<dbReference type="GO" id="GO:0106073">
    <property type="term" value="F:dolichyl pyrophosphate Glc2Man9GlcNAc2 alpha-1,2-glucosyltransferase activity"/>
    <property type="evidence" value="ECO:0007669"/>
    <property type="project" value="UniProtKB-UniRule"/>
</dbReference>
<feature type="transmembrane region" description="Helical" evidence="14">
    <location>
        <begin position="69"/>
        <end position="86"/>
    </location>
</feature>